<dbReference type="RefSeq" id="WP_137600942.1">
    <property type="nucleotide sequence ID" value="NZ_BJDT01000011.1"/>
</dbReference>
<gene>
    <name evidence="1" type="ORF">ACFQGR_02255</name>
</gene>
<reference evidence="2" key="1">
    <citation type="journal article" date="2019" name="Int. J. Syst. Evol. Microbiol.">
        <title>The Global Catalogue of Microorganisms (GCM) 10K type strain sequencing project: providing services to taxonomists for standard genome sequencing and annotation.</title>
        <authorList>
            <consortium name="The Broad Institute Genomics Platform"/>
            <consortium name="The Broad Institute Genome Sequencing Center for Infectious Disease"/>
            <person name="Wu L."/>
            <person name="Ma J."/>
        </authorList>
    </citation>
    <scope>NUCLEOTIDE SEQUENCE [LARGE SCALE GENOMIC DNA]</scope>
    <source>
        <strain evidence="2">CCM 8924</strain>
    </source>
</reference>
<evidence type="ECO:0000313" key="1">
    <source>
        <dbReference type="EMBL" id="MFC6178233.1"/>
    </source>
</evidence>
<dbReference type="Proteomes" id="UP001596158">
    <property type="component" value="Unassembled WGS sequence"/>
</dbReference>
<comment type="caution">
    <text evidence="1">The sequence shown here is derived from an EMBL/GenBank/DDBJ whole genome shotgun (WGS) entry which is preliminary data.</text>
</comment>
<proteinExistence type="predicted"/>
<accession>A0ABW1RS34</accession>
<sequence>MGSSSEYTQKKENNTKIDRQEMMRLIHELEKKYHVGDYVNDRQIKFNDETIPNEEPMMIELHKVVSVR</sequence>
<organism evidence="1 2">
    <name type="scientific">Weissella sagaensis</name>
    <dbReference type="NCBI Taxonomy" id="2559928"/>
    <lineage>
        <taxon>Bacteria</taxon>
        <taxon>Bacillati</taxon>
        <taxon>Bacillota</taxon>
        <taxon>Bacilli</taxon>
        <taxon>Lactobacillales</taxon>
        <taxon>Lactobacillaceae</taxon>
        <taxon>Weissella</taxon>
    </lineage>
</organism>
<protein>
    <submittedName>
        <fullName evidence="1">Uncharacterized protein</fullName>
    </submittedName>
</protein>
<evidence type="ECO:0000313" key="2">
    <source>
        <dbReference type="Proteomes" id="UP001596158"/>
    </source>
</evidence>
<name>A0ABW1RS34_9LACO</name>
<dbReference type="EMBL" id="JBHSSG010000008">
    <property type="protein sequence ID" value="MFC6178233.1"/>
    <property type="molecule type" value="Genomic_DNA"/>
</dbReference>
<keyword evidence="2" id="KW-1185">Reference proteome</keyword>